<evidence type="ECO:0000313" key="2">
    <source>
        <dbReference type="Proteomes" id="UP001615411"/>
    </source>
</evidence>
<dbReference type="EMBL" id="JBIUGF010000020">
    <property type="protein sequence ID" value="MFJ1338257.1"/>
    <property type="molecule type" value="Genomic_DNA"/>
</dbReference>
<accession>A0ACC7LY47</accession>
<reference evidence="1" key="1">
    <citation type="submission" date="2024-10" db="EMBL/GenBank/DDBJ databases">
        <title>Aeromonas and Pseudomonas from the Cagarras Archipelago, Rio de Janeiro, Brazil.</title>
        <authorList>
            <person name="Canellas A.L.B."/>
            <person name="Laport M.S."/>
        </authorList>
    </citation>
    <scope>NUCLEOTIDE SEQUENCE</scope>
    <source>
        <strain evidence="1">ACP-7</strain>
    </source>
</reference>
<dbReference type="Proteomes" id="UP001615411">
    <property type="component" value="Unassembled WGS sequence"/>
</dbReference>
<organism evidence="1 2">
    <name type="scientific">Pseudomonas caricapapayae</name>
    <dbReference type="NCBI Taxonomy" id="46678"/>
    <lineage>
        <taxon>Bacteria</taxon>
        <taxon>Pseudomonadati</taxon>
        <taxon>Pseudomonadota</taxon>
        <taxon>Gammaproteobacteria</taxon>
        <taxon>Pseudomonadales</taxon>
        <taxon>Pseudomonadaceae</taxon>
        <taxon>Pseudomonas</taxon>
    </lineage>
</organism>
<keyword evidence="2" id="KW-1185">Reference proteome</keyword>
<gene>
    <name evidence="1" type="ORF">ACIKP7_08985</name>
</gene>
<evidence type="ECO:0000313" key="1">
    <source>
        <dbReference type="EMBL" id="MFJ1338257.1"/>
    </source>
</evidence>
<comment type="caution">
    <text evidence="1">The sequence shown here is derived from an EMBL/GenBank/DDBJ whole genome shotgun (WGS) entry which is preliminary data.</text>
</comment>
<sequence length="498" mass="56386">MPSMRPSQYAMLQRTDDGPFLRFEREEYIGQFEEDVPSPHQADSGFEPEEDVEDFGVSRVYYSDVPLADDAPNWHLILEVTSEDLTIYPIYPRAGQVRYGRPKYGSIKSIKITRPVRWPYSHPVHQDDVEGLLSMLPQGFTKDWRHGLGFLYEYRYVVQAVASIQGVKTIQLHGQDGRNDTVVKGDTYILGIDQFERLRRQLDRLSLRHQRETAEDKKLVCYAGLLQKASPENYPARVKRLAPDFLAKLAAQGSGPVRLSLKDQKQVAVLTQQNVPALAKTAQRTLFSLKAEIELVTLGQLIEAFRKMLESNASEGKWQRFLSENPFVLDMAFGYPVKKISDQPYVGGKNIRGQGGQYSDFLMAAKATGNLAVIEIKHHQHSLLGKPYRNTFTPSHELSGSVAQVISQRSVLQREILALSHDLEERVHAHAVAAIIIIGRNPSNVSEQRAFEQYRNCLKDVLVITFDEMLERLEGIHKALAPKPPIVLELVEGEDLPF</sequence>
<proteinExistence type="predicted"/>
<name>A0ACC7LY47_9PSED</name>
<protein>
    <submittedName>
        <fullName evidence="1">Shedu immune nuclease family protein</fullName>
    </submittedName>
</protein>